<evidence type="ECO:0000256" key="2">
    <source>
        <dbReference type="SAM" id="Phobius"/>
    </source>
</evidence>
<gene>
    <name evidence="3" type="ORF">SK3146_06190</name>
</gene>
<accession>A0ABY4RXM1</accession>
<keyword evidence="4" id="KW-1185">Reference proteome</keyword>
<keyword evidence="2" id="KW-0812">Transmembrane</keyword>
<keyword evidence="2" id="KW-1133">Transmembrane helix</keyword>
<reference evidence="3" key="2">
    <citation type="journal article" date="2021" name="J Anim Sci Technol">
        <title>Complete genome sequence of Paenibacillus konkukensis sp. nov. SK3146 as a potential probiotic strain.</title>
        <authorList>
            <person name="Jung H.I."/>
            <person name="Park S."/>
            <person name="Niu K.M."/>
            <person name="Lee S.W."/>
            <person name="Kothari D."/>
            <person name="Yi K.J."/>
            <person name="Kim S.K."/>
        </authorList>
    </citation>
    <scope>NUCLEOTIDE SEQUENCE</scope>
    <source>
        <strain evidence="3">SK3146</strain>
    </source>
</reference>
<keyword evidence="2" id="KW-0472">Membrane</keyword>
<feature type="transmembrane region" description="Helical" evidence="2">
    <location>
        <begin position="53"/>
        <end position="74"/>
    </location>
</feature>
<organism evidence="3 4">
    <name type="scientific">Paenibacillus konkukensis</name>
    <dbReference type="NCBI Taxonomy" id="2020716"/>
    <lineage>
        <taxon>Bacteria</taxon>
        <taxon>Bacillati</taxon>
        <taxon>Bacillota</taxon>
        <taxon>Bacilli</taxon>
        <taxon>Bacillales</taxon>
        <taxon>Paenibacillaceae</taxon>
        <taxon>Paenibacillus</taxon>
    </lineage>
</organism>
<name>A0ABY4RXM1_9BACL</name>
<evidence type="ECO:0000256" key="1">
    <source>
        <dbReference type="SAM" id="MobiDB-lite"/>
    </source>
</evidence>
<evidence type="ECO:0000313" key="3">
    <source>
        <dbReference type="EMBL" id="UQZ86897.1"/>
    </source>
</evidence>
<dbReference type="EMBL" id="CP027059">
    <property type="protein sequence ID" value="UQZ86897.1"/>
    <property type="molecule type" value="Genomic_DNA"/>
</dbReference>
<evidence type="ECO:0008006" key="5">
    <source>
        <dbReference type="Google" id="ProtNLM"/>
    </source>
</evidence>
<reference evidence="3" key="1">
    <citation type="submission" date="2018-02" db="EMBL/GenBank/DDBJ databases">
        <authorList>
            <person name="Kim S.-K."/>
            <person name="Jung H.-I."/>
            <person name="Lee S.-W."/>
        </authorList>
    </citation>
    <scope>NUCLEOTIDE SEQUENCE</scope>
    <source>
        <strain evidence="3">SK3146</strain>
    </source>
</reference>
<evidence type="ECO:0000313" key="4">
    <source>
        <dbReference type="Proteomes" id="UP001057134"/>
    </source>
</evidence>
<proteinExistence type="predicted"/>
<dbReference type="RefSeq" id="WP_249862396.1">
    <property type="nucleotide sequence ID" value="NZ_CP027059.1"/>
</dbReference>
<sequence length="258" mass="28680">MNKSDFDAEFDRLLEEAVRQSENDIVVPDAGPSWTRMEKRLVRERRRARWMRGARWFSLAAASLLAGAFLFHSLQTTEAFRPMFEMAYKMKGGTVSMQIGSTDRPSAEGAKTPPPPDDWEEPYVDNRDLPQEGAFRRMTVTLEAAKEQMQFELPSLDAIPGDLTLQAATLHFSGGEAKASALKLVYADKGETPALTVLLRKRAFSAHAEDPDGQRFVTELPDGTADIEVNRGELNMIVRGSLKPEELGRIADGLLAKP</sequence>
<feature type="region of interest" description="Disordered" evidence="1">
    <location>
        <begin position="99"/>
        <end position="124"/>
    </location>
</feature>
<dbReference type="Proteomes" id="UP001057134">
    <property type="component" value="Chromosome"/>
</dbReference>
<protein>
    <recommendedName>
        <fullName evidence="5">DUF4367 domain-containing protein</fullName>
    </recommendedName>
</protein>